<protein>
    <submittedName>
        <fullName evidence="1">Uncharacterized protein</fullName>
    </submittedName>
</protein>
<sequence>MTNQKSDQESIAEHARITQAILSNSFLNGFDRTHVLFEEPTDDKGGRRIHKTQCVGSFAWQRHMENNYAKMVAFPIFFDLLDLHVDIRFECADSSFSKKIKILEKKIDHSQIFDLFLLELYTFCSTLRNKIIHHKISHKANEITYSGTIIKLESFKIINELIYQYVTYGFKDRPWYHQNSMLSYLYSLIGRTSIFSEKVEALDNFTNISTSPERYRHILHNKYKYTPNDYIIDFVFTHAGSLYEHGNPECNFRKTHPDPDEKIVFGARYYFILLQEKYYLFPSELIMKNREIKFSSLTPWRYELRK</sequence>
<organism evidence="1 2">
    <name type="scientific">Pseudomonas fluorescens</name>
    <dbReference type="NCBI Taxonomy" id="294"/>
    <lineage>
        <taxon>Bacteria</taxon>
        <taxon>Pseudomonadati</taxon>
        <taxon>Pseudomonadota</taxon>
        <taxon>Gammaproteobacteria</taxon>
        <taxon>Pseudomonadales</taxon>
        <taxon>Pseudomonadaceae</taxon>
        <taxon>Pseudomonas</taxon>
    </lineage>
</organism>
<dbReference type="AlphaFoldDB" id="A0A7M2J9U3"/>
<dbReference type="Proteomes" id="UP000593833">
    <property type="component" value="Chromosome"/>
</dbReference>
<accession>A0A7M2J9U3</accession>
<evidence type="ECO:0000313" key="2">
    <source>
        <dbReference type="Proteomes" id="UP000593833"/>
    </source>
</evidence>
<dbReference type="RefSeq" id="WP_193690078.1">
    <property type="nucleotide sequence ID" value="NZ_CP063233.1"/>
</dbReference>
<reference evidence="1 2" key="1">
    <citation type="submission" date="2020-10" db="EMBL/GenBank/DDBJ databases">
        <title>Complete genome sequence of a novel Pseudomonas fluorescens strain isolated from the flower of kumarahou (Pomaderris kumeraho).</title>
        <authorList>
            <person name="Summers M.C."/>
            <person name="Nowak V."/>
            <person name="Fairhurst M.J."/>
            <person name="Owen J.G."/>
            <person name="Gerth M.L."/>
            <person name="Patrick W.M."/>
        </authorList>
    </citation>
    <scope>NUCLEOTIDE SEQUENCE [LARGE SCALE GENOMIC DNA]</scope>
    <source>
        <strain evidence="1 2">KF1</strain>
    </source>
</reference>
<gene>
    <name evidence="1" type="ORF">IM720_02710</name>
</gene>
<proteinExistence type="predicted"/>
<dbReference type="EMBL" id="CP063233">
    <property type="protein sequence ID" value="QOU05660.1"/>
    <property type="molecule type" value="Genomic_DNA"/>
</dbReference>
<name>A0A7M2J9U3_PSEFL</name>
<evidence type="ECO:0000313" key="1">
    <source>
        <dbReference type="EMBL" id="QOU05660.1"/>
    </source>
</evidence>